<dbReference type="GO" id="GO:0005783">
    <property type="term" value="C:endoplasmic reticulum"/>
    <property type="evidence" value="ECO:0007669"/>
    <property type="project" value="UniProtKB-SubCell"/>
</dbReference>
<dbReference type="InterPro" id="IPR007751">
    <property type="entry name" value="DUF676_lipase-like"/>
</dbReference>
<evidence type="ECO:0000256" key="5">
    <source>
        <dbReference type="ARBA" id="ARBA00022824"/>
    </source>
</evidence>
<keyword evidence="10" id="KW-1185">Reference proteome</keyword>
<dbReference type="PANTHER" id="PTHR48182:SF2">
    <property type="entry name" value="PROTEIN SERAC1"/>
    <property type="match status" value="1"/>
</dbReference>
<sequence>MAVSSDSHVDEGDLKVLYSPSNGPADLDIVAVHGLGGDASATWTYPSKGSNPPILWLRDLLPQKLPNARIMTFQYNSQILSNTSKYSVRENSAKLLQILTDLREDDEAEGRPIVFLGHSLGGIIIKQALRIATPLIAKQSPYSDISTSTKGLIFFGTPHRGADGARWLTLVTNITSSLSPQIKASPFVKALQTHSEELFKITQDFRLLTDNYAIISFYEQDVHPILGDVIVEKLSAVMGLRHEEALMLGGDHSGMCKFMGMTDPRFNTVWRAIRRASKGKRF</sequence>
<comment type="subcellular location">
    <subcellularLocation>
        <location evidence="2">Endoplasmic reticulum</location>
    </subcellularLocation>
    <subcellularLocation>
        <location evidence="3">Membrane</location>
    </subcellularLocation>
    <subcellularLocation>
        <location evidence="1">Mitochondrion</location>
    </subcellularLocation>
</comment>
<evidence type="ECO:0000256" key="7">
    <source>
        <dbReference type="ARBA" id="ARBA00023136"/>
    </source>
</evidence>
<comment type="similarity">
    <text evidence="4">Belongs to the putative lipase ROG1 family.</text>
</comment>
<reference evidence="9" key="1">
    <citation type="journal article" date="2023" name="Mol. Phylogenet. Evol.">
        <title>Genome-scale phylogeny and comparative genomics of the fungal order Sordariales.</title>
        <authorList>
            <person name="Hensen N."/>
            <person name="Bonometti L."/>
            <person name="Westerberg I."/>
            <person name="Brannstrom I.O."/>
            <person name="Guillou S."/>
            <person name="Cros-Aarteil S."/>
            <person name="Calhoun S."/>
            <person name="Haridas S."/>
            <person name="Kuo A."/>
            <person name="Mondo S."/>
            <person name="Pangilinan J."/>
            <person name="Riley R."/>
            <person name="LaButti K."/>
            <person name="Andreopoulos B."/>
            <person name="Lipzen A."/>
            <person name="Chen C."/>
            <person name="Yan M."/>
            <person name="Daum C."/>
            <person name="Ng V."/>
            <person name="Clum A."/>
            <person name="Steindorff A."/>
            <person name="Ohm R.A."/>
            <person name="Martin F."/>
            <person name="Silar P."/>
            <person name="Natvig D.O."/>
            <person name="Lalanne C."/>
            <person name="Gautier V."/>
            <person name="Ament-Velasquez S.L."/>
            <person name="Kruys A."/>
            <person name="Hutchinson M.I."/>
            <person name="Powell A.J."/>
            <person name="Barry K."/>
            <person name="Miller A.N."/>
            <person name="Grigoriev I.V."/>
            <person name="Debuchy R."/>
            <person name="Gladieux P."/>
            <person name="Hiltunen Thoren M."/>
            <person name="Johannesson H."/>
        </authorList>
    </citation>
    <scope>NUCLEOTIDE SEQUENCE</scope>
    <source>
        <strain evidence="9">CBS 990.96</strain>
    </source>
</reference>
<proteinExistence type="inferred from homology"/>
<evidence type="ECO:0000256" key="3">
    <source>
        <dbReference type="ARBA" id="ARBA00004370"/>
    </source>
</evidence>
<dbReference type="Pfam" id="PF05057">
    <property type="entry name" value="DUF676"/>
    <property type="match status" value="1"/>
</dbReference>
<evidence type="ECO:0000313" key="9">
    <source>
        <dbReference type="EMBL" id="KAK4223461.1"/>
    </source>
</evidence>
<comment type="caution">
    <text evidence="9">The sequence shown here is derived from an EMBL/GenBank/DDBJ whole genome shotgun (WGS) entry which is preliminary data.</text>
</comment>
<feature type="domain" description="DUF676" evidence="8">
    <location>
        <begin position="29"/>
        <end position="168"/>
    </location>
</feature>
<keyword evidence="9" id="KW-0378">Hydrolase</keyword>
<evidence type="ECO:0000259" key="8">
    <source>
        <dbReference type="Pfam" id="PF05057"/>
    </source>
</evidence>
<name>A0AAN7BHB1_9PEZI</name>
<dbReference type="Gene3D" id="3.40.50.1820">
    <property type="entry name" value="alpha/beta hydrolase"/>
    <property type="match status" value="1"/>
</dbReference>
<gene>
    <name evidence="9" type="ORF">QBC38DRAFT_487689</name>
</gene>
<dbReference type="PANTHER" id="PTHR48182">
    <property type="entry name" value="PROTEIN SERAC1"/>
    <property type="match status" value="1"/>
</dbReference>
<evidence type="ECO:0000256" key="1">
    <source>
        <dbReference type="ARBA" id="ARBA00004173"/>
    </source>
</evidence>
<keyword evidence="7" id="KW-0472">Membrane</keyword>
<dbReference type="InterPro" id="IPR052374">
    <property type="entry name" value="SERAC1"/>
</dbReference>
<accession>A0AAN7BHB1</accession>
<keyword evidence="5" id="KW-0256">Endoplasmic reticulum</keyword>
<dbReference type="SUPFAM" id="SSF53474">
    <property type="entry name" value="alpha/beta-Hydrolases"/>
    <property type="match status" value="1"/>
</dbReference>
<dbReference type="Proteomes" id="UP001301958">
    <property type="component" value="Unassembled WGS sequence"/>
</dbReference>
<dbReference type="GO" id="GO:0016787">
    <property type="term" value="F:hydrolase activity"/>
    <property type="evidence" value="ECO:0007669"/>
    <property type="project" value="UniProtKB-KW"/>
</dbReference>
<dbReference type="InterPro" id="IPR029058">
    <property type="entry name" value="AB_hydrolase_fold"/>
</dbReference>
<organism evidence="9 10">
    <name type="scientific">Podospora fimiseda</name>
    <dbReference type="NCBI Taxonomy" id="252190"/>
    <lineage>
        <taxon>Eukaryota</taxon>
        <taxon>Fungi</taxon>
        <taxon>Dikarya</taxon>
        <taxon>Ascomycota</taxon>
        <taxon>Pezizomycotina</taxon>
        <taxon>Sordariomycetes</taxon>
        <taxon>Sordariomycetidae</taxon>
        <taxon>Sordariales</taxon>
        <taxon>Podosporaceae</taxon>
        <taxon>Podospora</taxon>
    </lineage>
</organism>
<dbReference type="AlphaFoldDB" id="A0AAN7BHB1"/>
<dbReference type="GO" id="GO:0005739">
    <property type="term" value="C:mitochondrion"/>
    <property type="evidence" value="ECO:0007669"/>
    <property type="project" value="UniProtKB-SubCell"/>
</dbReference>
<keyword evidence="6" id="KW-0496">Mitochondrion</keyword>
<evidence type="ECO:0000256" key="6">
    <source>
        <dbReference type="ARBA" id="ARBA00023128"/>
    </source>
</evidence>
<reference evidence="9" key="2">
    <citation type="submission" date="2023-05" db="EMBL/GenBank/DDBJ databases">
        <authorList>
            <consortium name="Lawrence Berkeley National Laboratory"/>
            <person name="Steindorff A."/>
            <person name="Hensen N."/>
            <person name="Bonometti L."/>
            <person name="Westerberg I."/>
            <person name="Brannstrom I.O."/>
            <person name="Guillou S."/>
            <person name="Cros-Aarteil S."/>
            <person name="Calhoun S."/>
            <person name="Haridas S."/>
            <person name="Kuo A."/>
            <person name="Mondo S."/>
            <person name="Pangilinan J."/>
            <person name="Riley R."/>
            <person name="Labutti K."/>
            <person name="Andreopoulos B."/>
            <person name="Lipzen A."/>
            <person name="Chen C."/>
            <person name="Yanf M."/>
            <person name="Daum C."/>
            <person name="Ng V."/>
            <person name="Clum A."/>
            <person name="Ohm R."/>
            <person name="Martin F."/>
            <person name="Silar P."/>
            <person name="Natvig D."/>
            <person name="Lalanne C."/>
            <person name="Gautier V."/>
            <person name="Ament-Velasquez S.L."/>
            <person name="Kruys A."/>
            <person name="Hutchinson M.I."/>
            <person name="Powell A.J."/>
            <person name="Barry K."/>
            <person name="Miller A.N."/>
            <person name="Grigoriev I.V."/>
            <person name="Debuchy R."/>
            <person name="Gladieux P."/>
            <person name="Thoren M.H."/>
            <person name="Johannesson H."/>
        </authorList>
    </citation>
    <scope>NUCLEOTIDE SEQUENCE</scope>
    <source>
        <strain evidence="9">CBS 990.96</strain>
    </source>
</reference>
<evidence type="ECO:0000313" key="10">
    <source>
        <dbReference type="Proteomes" id="UP001301958"/>
    </source>
</evidence>
<evidence type="ECO:0000256" key="4">
    <source>
        <dbReference type="ARBA" id="ARBA00007920"/>
    </source>
</evidence>
<evidence type="ECO:0000256" key="2">
    <source>
        <dbReference type="ARBA" id="ARBA00004240"/>
    </source>
</evidence>
<dbReference type="EMBL" id="MU865426">
    <property type="protein sequence ID" value="KAK4223461.1"/>
    <property type="molecule type" value="Genomic_DNA"/>
</dbReference>
<protein>
    <submittedName>
        <fullName evidence="9">Alpha/Beta hydrolase protein</fullName>
    </submittedName>
</protein>
<dbReference type="GO" id="GO:0016020">
    <property type="term" value="C:membrane"/>
    <property type="evidence" value="ECO:0007669"/>
    <property type="project" value="UniProtKB-SubCell"/>
</dbReference>